<dbReference type="AlphaFoldDB" id="A0A6J7H232"/>
<evidence type="ECO:0000256" key="2">
    <source>
        <dbReference type="SAM" id="Phobius"/>
    </source>
</evidence>
<feature type="transmembrane region" description="Helical" evidence="2">
    <location>
        <begin position="16"/>
        <end position="37"/>
    </location>
</feature>
<name>A0A6J7H232_9ZZZZ</name>
<keyword evidence="2" id="KW-0472">Membrane</keyword>
<accession>A0A6J7H232</accession>
<feature type="region of interest" description="Disordered" evidence="1">
    <location>
        <begin position="215"/>
        <end position="236"/>
    </location>
</feature>
<gene>
    <name evidence="3" type="ORF">UFOPK3674_00167</name>
</gene>
<evidence type="ECO:0000256" key="1">
    <source>
        <dbReference type="SAM" id="MobiDB-lite"/>
    </source>
</evidence>
<sequence length="236" mass="24606">MLFDLRGRGRRRTVQVIYASLAILMGGGLVFFGIGGATNGGLFDAISGSGGNGNVSDIYQKRITRYQAQTAANPKDAAAWAALAKAQVQEASITGYDQTTGTYTAAGKRELARAATSWETYLALKPAKPDGDLANLMVAAYRDGLVEPAKAARALEVVISAKGATSALYAQLSLLAYLAGNTRQSTLAEQRAVDLAPKDRKKLVEAQIAAQRASIDQQRAEAQQQSGSGAAGVPGG</sequence>
<organism evidence="3">
    <name type="scientific">freshwater metagenome</name>
    <dbReference type="NCBI Taxonomy" id="449393"/>
    <lineage>
        <taxon>unclassified sequences</taxon>
        <taxon>metagenomes</taxon>
        <taxon>ecological metagenomes</taxon>
    </lineage>
</organism>
<dbReference type="EMBL" id="CAFBMX010000001">
    <property type="protein sequence ID" value="CAB4914931.1"/>
    <property type="molecule type" value="Genomic_DNA"/>
</dbReference>
<proteinExistence type="predicted"/>
<reference evidence="3" key="1">
    <citation type="submission" date="2020-05" db="EMBL/GenBank/DDBJ databases">
        <authorList>
            <person name="Chiriac C."/>
            <person name="Salcher M."/>
            <person name="Ghai R."/>
            <person name="Kavagutti S V."/>
        </authorList>
    </citation>
    <scope>NUCLEOTIDE SEQUENCE</scope>
</reference>
<evidence type="ECO:0000313" key="3">
    <source>
        <dbReference type="EMBL" id="CAB4914931.1"/>
    </source>
</evidence>
<keyword evidence="2" id="KW-1133">Transmembrane helix</keyword>
<keyword evidence="2" id="KW-0812">Transmembrane</keyword>
<protein>
    <submittedName>
        <fullName evidence="3">Unannotated protein</fullName>
    </submittedName>
</protein>